<dbReference type="Proteomes" id="UP000286701">
    <property type="component" value="Unassembled WGS sequence"/>
</dbReference>
<gene>
    <name evidence="7" type="ORF">EPL05_08855</name>
</gene>
<dbReference type="InterPro" id="IPR006664">
    <property type="entry name" value="OMP_bac"/>
</dbReference>
<dbReference type="PRINTS" id="PR01021">
    <property type="entry name" value="OMPADOMAIN"/>
</dbReference>
<proteinExistence type="predicted"/>
<dbReference type="PANTHER" id="PTHR30329">
    <property type="entry name" value="STATOR ELEMENT OF FLAGELLAR MOTOR COMPLEX"/>
    <property type="match status" value="1"/>
</dbReference>
<dbReference type="EMBL" id="SBIW01000003">
    <property type="protein sequence ID" value="RWY54141.1"/>
    <property type="molecule type" value="Genomic_DNA"/>
</dbReference>
<keyword evidence="8" id="KW-1185">Reference proteome</keyword>
<evidence type="ECO:0000256" key="4">
    <source>
        <dbReference type="PROSITE-ProRule" id="PRU00473"/>
    </source>
</evidence>
<dbReference type="RefSeq" id="WP_128533576.1">
    <property type="nucleotide sequence ID" value="NZ_SBIW01000003.1"/>
</dbReference>
<dbReference type="CDD" id="cd07185">
    <property type="entry name" value="OmpA_C-like"/>
    <property type="match status" value="1"/>
</dbReference>
<sequence>MAQLDVQPKQRSPFWIWIVILLVILGVLFMLWRGCNRSYQPQALKTTDSDSTHVDTNNTSTKIAVTQPDWEAVDFELPRSTYDEITDTAIVVRGTDKYTIYGLGENVLFAEDQSTLQGGADGRLKLISASLHKRFNNAAIGVYGHTDSTGASSTNRILGAQRANAVKDWLISKGGFADAMISVHSVGEAKPIATNGTESGRQQNRSVEIVAFPADTTKN</sequence>
<dbReference type="InterPro" id="IPR036737">
    <property type="entry name" value="OmpA-like_sf"/>
</dbReference>
<dbReference type="Pfam" id="PF00691">
    <property type="entry name" value="OmpA"/>
    <property type="match status" value="1"/>
</dbReference>
<evidence type="ECO:0000256" key="3">
    <source>
        <dbReference type="ARBA" id="ARBA00023237"/>
    </source>
</evidence>
<name>A0A444MR88_9SPHI</name>
<dbReference type="InterPro" id="IPR006665">
    <property type="entry name" value="OmpA-like"/>
</dbReference>
<feature type="transmembrane region" description="Helical" evidence="5">
    <location>
        <begin position="14"/>
        <end position="32"/>
    </location>
</feature>
<protein>
    <submittedName>
        <fullName evidence="7">OmpA family protein</fullName>
    </submittedName>
</protein>
<organism evidence="7 8">
    <name type="scientific">Mucilaginibacter gilvus</name>
    <dbReference type="NCBI Taxonomy" id="2305909"/>
    <lineage>
        <taxon>Bacteria</taxon>
        <taxon>Pseudomonadati</taxon>
        <taxon>Bacteroidota</taxon>
        <taxon>Sphingobacteriia</taxon>
        <taxon>Sphingobacteriales</taxon>
        <taxon>Sphingobacteriaceae</taxon>
        <taxon>Mucilaginibacter</taxon>
    </lineage>
</organism>
<evidence type="ECO:0000256" key="5">
    <source>
        <dbReference type="SAM" id="Phobius"/>
    </source>
</evidence>
<evidence type="ECO:0000313" key="8">
    <source>
        <dbReference type="Proteomes" id="UP000286701"/>
    </source>
</evidence>
<reference evidence="7 8" key="1">
    <citation type="submission" date="2019-01" db="EMBL/GenBank/DDBJ databases">
        <title>Mucilaginibacter antarcticum sp. nov., isolated from antarctic soil.</title>
        <authorList>
            <person name="Yan Y.-Q."/>
            <person name="Du Z.-J."/>
        </authorList>
    </citation>
    <scope>NUCLEOTIDE SEQUENCE [LARGE SCALE GENOMIC DNA]</scope>
    <source>
        <strain evidence="7 8">F01003</strain>
    </source>
</reference>
<accession>A0A444MR88</accession>
<dbReference type="Gene3D" id="3.30.1330.60">
    <property type="entry name" value="OmpA-like domain"/>
    <property type="match status" value="1"/>
</dbReference>
<evidence type="ECO:0000256" key="2">
    <source>
        <dbReference type="ARBA" id="ARBA00023136"/>
    </source>
</evidence>
<evidence type="ECO:0000313" key="7">
    <source>
        <dbReference type="EMBL" id="RWY54141.1"/>
    </source>
</evidence>
<dbReference type="SUPFAM" id="SSF103088">
    <property type="entry name" value="OmpA-like"/>
    <property type="match status" value="1"/>
</dbReference>
<dbReference type="PANTHER" id="PTHR30329:SF21">
    <property type="entry name" value="LIPOPROTEIN YIAD-RELATED"/>
    <property type="match status" value="1"/>
</dbReference>
<keyword evidence="3" id="KW-0998">Cell outer membrane</keyword>
<dbReference type="InterPro" id="IPR050330">
    <property type="entry name" value="Bact_OuterMem_StrucFunc"/>
</dbReference>
<keyword evidence="2 4" id="KW-0472">Membrane</keyword>
<dbReference type="OrthoDB" id="853367at2"/>
<feature type="domain" description="OmpA-like" evidence="6">
    <location>
        <begin position="96"/>
        <end position="215"/>
    </location>
</feature>
<comment type="subcellular location">
    <subcellularLocation>
        <location evidence="1">Cell outer membrane</location>
    </subcellularLocation>
</comment>
<dbReference type="GO" id="GO:0009279">
    <property type="term" value="C:cell outer membrane"/>
    <property type="evidence" value="ECO:0007669"/>
    <property type="project" value="UniProtKB-SubCell"/>
</dbReference>
<dbReference type="AlphaFoldDB" id="A0A444MR88"/>
<evidence type="ECO:0000256" key="1">
    <source>
        <dbReference type="ARBA" id="ARBA00004442"/>
    </source>
</evidence>
<evidence type="ECO:0000259" key="6">
    <source>
        <dbReference type="PROSITE" id="PS51123"/>
    </source>
</evidence>
<dbReference type="PROSITE" id="PS51123">
    <property type="entry name" value="OMPA_2"/>
    <property type="match status" value="1"/>
</dbReference>
<keyword evidence="5" id="KW-1133">Transmembrane helix</keyword>
<comment type="caution">
    <text evidence="7">The sequence shown here is derived from an EMBL/GenBank/DDBJ whole genome shotgun (WGS) entry which is preliminary data.</text>
</comment>
<keyword evidence="5" id="KW-0812">Transmembrane</keyword>